<accession>A9V623</accession>
<evidence type="ECO:0000313" key="2">
    <source>
        <dbReference type="EMBL" id="EDQ86911.1"/>
    </source>
</evidence>
<dbReference type="AlphaFoldDB" id="A9V623"/>
<reference evidence="2 3" key="1">
    <citation type="journal article" date="2008" name="Nature">
        <title>The genome of the choanoflagellate Monosiga brevicollis and the origin of metazoans.</title>
        <authorList>
            <consortium name="JGI Sequencing"/>
            <person name="King N."/>
            <person name="Westbrook M.J."/>
            <person name="Young S.L."/>
            <person name="Kuo A."/>
            <person name="Abedin M."/>
            <person name="Chapman J."/>
            <person name="Fairclough S."/>
            <person name="Hellsten U."/>
            <person name="Isogai Y."/>
            <person name="Letunic I."/>
            <person name="Marr M."/>
            <person name="Pincus D."/>
            <person name="Putnam N."/>
            <person name="Rokas A."/>
            <person name="Wright K.J."/>
            <person name="Zuzow R."/>
            <person name="Dirks W."/>
            <person name="Good M."/>
            <person name="Goodstein D."/>
            <person name="Lemons D."/>
            <person name="Li W."/>
            <person name="Lyons J.B."/>
            <person name="Morris A."/>
            <person name="Nichols S."/>
            <person name="Richter D.J."/>
            <person name="Salamov A."/>
            <person name="Bork P."/>
            <person name="Lim W.A."/>
            <person name="Manning G."/>
            <person name="Miller W.T."/>
            <person name="McGinnis W."/>
            <person name="Shapiro H."/>
            <person name="Tjian R."/>
            <person name="Grigoriev I.V."/>
            <person name="Rokhsar D."/>
        </authorList>
    </citation>
    <scope>NUCLEOTIDE SEQUENCE [LARGE SCALE GENOMIC DNA]</scope>
    <source>
        <strain evidence="3">MX1 / ATCC 50154</strain>
    </source>
</reference>
<feature type="compositionally biased region" description="Basic and acidic residues" evidence="1">
    <location>
        <begin position="60"/>
        <end position="72"/>
    </location>
</feature>
<proteinExistence type="predicted"/>
<dbReference type="GeneID" id="5893540"/>
<evidence type="ECO:0000313" key="3">
    <source>
        <dbReference type="Proteomes" id="UP000001357"/>
    </source>
</evidence>
<dbReference type="InParanoid" id="A9V623"/>
<keyword evidence="3" id="KW-1185">Reference proteome</keyword>
<dbReference type="Proteomes" id="UP000001357">
    <property type="component" value="Unassembled WGS sequence"/>
</dbReference>
<feature type="compositionally biased region" description="Basic residues" evidence="1">
    <location>
        <begin position="73"/>
        <end position="82"/>
    </location>
</feature>
<organism evidence="2 3">
    <name type="scientific">Monosiga brevicollis</name>
    <name type="common">Choanoflagellate</name>
    <dbReference type="NCBI Taxonomy" id="81824"/>
    <lineage>
        <taxon>Eukaryota</taxon>
        <taxon>Choanoflagellata</taxon>
        <taxon>Craspedida</taxon>
        <taxon>Salpingoecidae</taxon>
        <taxon>Monosiga</taxon>
    </lineage>
</organism>
<feature type="compositionally biased region" description="Basic and acidic residues" evidence="1">
    <location>
        <begin position="146"/>
        <end position="171"/>
    </location>
</feature>
<name>A9V623_MONBE</name>
<protein>
    <submittedName>
        <fullName evidence="2">Uncharacterized protein</fullName>
    </submittedName>
</protein>
<dbReference type="KEGG" id="mbr:MONBRDRAFT_27702"/>
<feature type="region of interest" description="Disordered" evidence="1">
    <location>
        <begin position="141"/>
        <end position="171"/>
    </location>
</feature>
<gene>
    <name evidence="2" type="ORF">MONBRDRAFT_27702</name>
</gene>
<evidence type="ECO:0000256" key="1">
    <source>
        <dbReference type="SAM" id="MobiDB-lite"/>
    </source>
</evidence>
<dbReference type="RefSeq" id="XP_001748150.1">
    <property type="nucleotide sequence ID" value="XM_001748098.1"/>
</dbReference>
<sequence>MIMLDFYGSRGGSVVVRHRTLRFSSYWTLTLESAIFLSPTHRAPVRKAKQSVANSSMEEAAAKEEKQDDGAPKPKRAHRARKQGTASTAAAVAALQARMLPSSSKVWFGWRHTESREFFQPTRFNPREVIVRATDLTGLSGAGVEAKQEAQNKEKQDERDAKEEALEKNDQDLDGCEQFEAMDASRDGVAPDFLRNAVQHAHDYGVHGEGLLVAYNVDRCPDLTQPAAHGAKFFFDDDARKLFITCSASNPHGTGASEANRQLGNCIDAHNSLIGVDRLSTLGDGQISHFGDAPDVAVRARSADGDVLPLIIVELEMGNRKVAASRHQGHTLFERYPTLRALVVIFAPFEFNFDRVTDMTVAVGCYYREQAGAPVVAKHAFDLGTVACDRNAWMDQLGNDVLPPFDPSSWTVCRATPRKEFEHLAIDIEPAVLVFPCSVFEVQGDEDLMFAAAVKAHAQRLEGIALKLDLARVVQKFYEPFVTRASHTREVWRMLERMRDAVTTFRDVSASTKMPGKVTRHKLETSDAKQKLSMSTAFGKVYSGYRQQLLDAGVNVSGTPENLGQVDEDGRRLSELSMRDMRNATSALCGLVREDDVTH</sequence>
<dbReference type="EMBL" id="CH991562">
    <property type="protein sequence ID" value="EDQ86911.1"/>
    <property type="molecule type" value="Genomic_DNA"/>
</dbReference>
<feature type="region of interest" description="Disordered" evidence="1">
    <location>
        <begin position="47"/>
        <end position="88"/>
    </location>
</feature>